<evidence type="ECO:0000259" key="7">
    <source>
        <dbReference type="PROSITE" id="PS51900"/>
    </source>
</evidence>
<keyword evidence="4" id="KW-0233">DNA recombination</keyword>
<dbReference type="GO" id="GO:0015074">
    <property type="term" value="P:DNA integration"/>
    <property type="evidence" value="ECO:0007669"/>
    <property type="project" value="UniProtKB-KW"/>
</dbReference>
<feature type="domain" description="Core-binding (CB)" evidence="7">
    <location>
        <begin position="80"/>
        <end position="166"/>
    </location>
</feature>
<keyword evidence="2" id="KW-0229">DNA integration</keyword>
<dbReference type="PROSITE" id="PS51898">
    <property type="entry name" value="TYR_RECOMBINASE"/>
    <property type="match status" value="1"/>
</dbReference>
<accession>A0A975B4J5</accession>
<evidence type="ECO:0000256" key="4">
    <source>
        <dbReference type="ARBA" id="ARBA00023172"/>
    </source>
</evidence>
<evidence type="ECO:0000313" key="9">
    <source>
        <dbReference type="Proteomes" id="UP000663720"/>
    </source>
</evidence>
<gene>
    <name evidence="8" type="ORF">dnl_08940</name>
</gene>
<dbReference type="GO" id="GO:0006310">
    <property type="term" value="P:DNA recombination"/>
    <property type="evidence" value="ECO:0007669"/>
    <property type="project" value="UniProtKB-KW"/>
</dbReference>
<dbReference type="PANTHER" id="PTHR30629">
    <property type="entry name" value="PROPHAGE INTEGRASE"/>
    <property type="match status" value="1"/>
</dbReference>
<evidence type="ECO:0000256" key="3">
    <source>
        <dbReference type="ARBA" id="ARBA00023125"/>
    </source>
</evidence>
<organism evidence="8 9">
    <name type="scientific">Desulfonema limicola</name>
    <dbReference type="NCBI Taxonomy" id="45656"/>
    <lineage>
        <taxon>Bacteria</taxon>
        <taxon>Pseudomonadati</taxon>
        <taxon>Thermodesulfobacteriota</taxon>
        <taxon>Desulfobacteria</taxon>
        <taxon>Desulfobacterales</taxon>
        <taxon>Desulfococcaceae</taxon>
        <taxon>Desulfonema</taxon>
    </lineage>
</organism>
<feature type="domain" description="Tyr recombinase" evidence="6">
    <location>
        <begin position="188"/>
        <end position="366"/>
    </location>
</feature>
<dbReference type="InterPro" id="IPR044068">
    <property type="entry name" value="CB"/>
</dbReference>
<proteinExistence type="inferred from homology"/>
<dbReference type="KEGG" id="dli:dnl_08940"/>
<dbReference type="InterPro" id="IPR050808">
    <property type="entry name" value="Phage_Integrase"/>
</dbReference>
<dbReference type="Gene3D" id="1.10.150.130">
    <property type="match status" value="1"/>
</dbReference>
<dbReference type="Pfam" id="PF00589">
    <property type="entry name" value="Phage_integrase"/>
    <property type="match status" value="1"/>
</dbReference>
<dbReference type="PROSITE" id="PS51900">
    <property type="entry name" value="CB"/>
    <property type="match status" value="1"/>
</dbReference>
<evidence type="ECO:0000256" key="5">
    <source>
        <dbReference type="PROSITE-ProRule" id="PRU01248"/>
    </source>
</evidence>
<keyword evidence="3 5" id="KW-0238">DNA-binding</keyword>
<protein>
    <submittedName>
        <fullName evidence="8">Integrase family protein</fullName>
    </submittedName>
</protein>
<evidence type="ECO:0000256" key="2">
    <source>
        <dbReference type="ARBA" id="ARBA00022908"/>
    </source>
</evidence>
<dbReference type="GO" id="GO:0003677">
    <property type="term" value="F:DNA binding"/>
    <property type="evidence" value="ECO:0007669"/>
    <property type="project" value="UniProtKB-UniRule"/>
</dbReference>
<name>A0A975B4J5_9BACT</name>
<sequence>MAILIFCNTCNLFYSRKNKLCPKCGLNLSGSKKFRVNVSTPNGSRITKTVDGNLTIAKRVEAKIKTDISQQKHLGIKTASVLSDVWEQYLKWAKINKKSWKADYSRWNQHITDYIGNKKMDSITASDIQKILYKMYASGGRDGSGCSAATIKHVLLVVKRIFNWAKEQELYDGPNPADKIKPPKLNNQITECLTEEELDRLLNVLDNWQNRIAAFIVKFALFTGLRSDECMGLKWEDVDFRMNFISLIDPKGNPVTLPMNQMAMEVLKNAKEIMPFPECIYVFPNREGQRRTSFTNIWYRIRKKADIKKDFRFHGLRHTFASYLASSGKVDLYTLQKLLNHQSPQMTQRYAHLLDHALRRGANVADEVFGNIQ</sequence>
<dbReference type="AlphaFoldDB" id="A0A975B4J5"/>
<reference evidence="8" key="1">
    <citation type="journal article" date="2021" name="Microb. Physiol.">
        <title>Proteogenomic Insights into the Physiology of Marine, Sulfate-Reducing, Filamentous Desulfonema limicola and Desulfonema magnum.</title>
        <authorList>
            <person name="Schnaars V."/>
            <person name="Wohlbrand L."/>
            <person name="Scheve S."/>
            <person name="Hinrichs C."/>
            <person name="Reinhardt R."/>
            <person name="Rabus R."/>
        </authorList>
    </citation>
    <scope>NUCLEOTIDE SEQUENCE</scope>
    <source>
        <strain evidence="8">5ac10</strain>
    </source>
</reference>
<dbReference type="Proteomes" id="UP000663720">
    <property type="component" value="Chromosome"/>
</dbReference>
<dbReference type="InterPro" id="IPR002104">
    <property type="entry name" value="Integrase_catalytic"/>
</dbReference>
<evidence type="ECO:0000313" key="8">
    <source>
        <dbReference type="EMBL" id="QTA78665.1"/>
    </source>
</evidence>
<dbReference type="EMBL" id="CP061799">
    <property type="protein sequence ID" value="QTA78665.1"/>
    <property type="molecule type" value="Genomic_DNA"/>
</dbReference>
<dbReference type="PANTHER" id="PTHR30629:SF2">
    <property type="entry name" value="PROPHAGE INTEGRASE INTS-RELATED"/>
    <property type="match status" value="1"/>
</dbReference>
<evidence type="ECO:0000256" key="1">
    <source>
        <dbReference type="ARBA" id="ARBA00008857"/>
    </source>
</evidence>
<dbReference type="Gene3D" id="1.10.443.10">
    <property type="entry name" value="Intergrase catalytic core"/>
    <property type="match status" value="1"/>
</dbReference>
<dbReference type="CDD" id="cd00796">
    <property type="entry name" value="INT_Rci_Hp1_C"/>
    <property type="match status" value="1"/>
</dbReference>
<dbReference type="InterPro" id="IPR004107">
    <property type="entry name" value="Integrase_SAM-like_N"/>
</dbReference>
<dbReference type="SUPFAM" id="SSF56349">
    <property type="entry name" value="DNA breaking-rejoining enzymes"/>
    <property type="match status" value="1"/>
</dbReference>
<dbReference type="Pfam" id="PF14659">
    <property type="entry name" value="Phage_int_SAM_3"/>
    <property type="match status" value="1"/>
</dbReference>
<dbReference type="InterPro" id="IPR011010">
    <property type="entry name" value="DNA_brk_join_enz"/>
</dbReference>
<dbReference type="InterPro" id="IPR010998">
    <property type="entry name" value="Integrase_recombinase_N"/>
</dbReference>
<keyword evidence="9" id="KW-1185">Reference proteome</keyword>
<comment type="similarity">
    <text evidence="1">Belongs to the 'phage' integrase family.</text>
</comment>
<dbReference type="InterPro" id="IPR013762">
    <property type="entry name" value="Integrase-like_cat_sf"/>
</dbReference>
<evidence type="ECO:0000259" key="6">
    <source>
        <dbReference type="PROSITE" id="PS51898"/>
    </source>
</evidence>
<dbReference type="RefSeq" id="WP_207690495.1">
    <property type="nucleotide sequence ID" value="NZ_CP061799.1"/>
</dbReference>